<dbReference type="InterPro" id="IPR036770">
    <property type="entry name" value="Ankyrin_rpt-contain_sf"/>
</dbReference>
<dbReference type="Pfam" id="PF12796">
    <property type="entry name" value="Ank_2"/>
    <property type="match status" value="1"/>
</dbReference>
<keyword evidence="1" id="KW-0677">Repeat</keyword>
<dbReference type="SMART" id="SM00248">
    <property type="entry name" value="ANK"/>
    <property type="match status" value="7"/>
</dbReference>
<reference evidence="3" key="1">
    <citation type="submission" date="2014-11" db="EMBL/GenBank/DDBJ databases">
        <authorList>
            <person name="Otto D Thomas"/>
            <person name="Naeem Raeece"/>
        </authorList>
    </citation>
    <scope>NUCLEOTIDE SEQUENCE</scope>
</reference>
<dbReference type="PhylomeDB" id="A0A0G4I460"/>
<dbReference type="PANTHER" id="PTHR24198:SF165">
    <property type="entry name" value="ANKYRIN REPEAT-CONTAINING PROTEIN-RELATED"/>
    <property type="match status" value="1"/>
</dbReference>
<sequence length="898" mass="98645">MSGIAATSVETWRLVGASGLIGVRLFWKFTSVSKELLKMREDTSVKGIGGILSAESLVHVSERRALRSLLCDVIDRDDGLVLEKLQAVESIDIERHFPGLLGIAAKKKAERCITALTLRASVPSLCNSVSGLSAVDVGGLKKETLVQLLEKKVLHPDSWFVCEVGEEVGNRVGHRGTAGRERPQIRHWKPLLNALLDAYNFDGVEAVLEARGRMDVCEWEAEAGSRWEVYYRWERTPLHCLIFALTNLEKSLLENPQSLEHRTQQAAHQASLPLQHMKQRGVALIPRMVVAASKAGCLEWTAVVPLRILDESKNRSVMTTVEASCLELACACMQPEVVRELLVAGVRISKVKWTIVRKTIDGCHEQHRWLAERRGCDDCTRYSHPRALKKAEDRCLETLEILAEAGAGLESQSVLDGHTPLSLACDFGLQDVCQFLLNREVSVRTTGVGLKGETRAPKVPLVISLQHSHWVIAKLLLEAGADPNEIAWVDGKPVSPLVQAMKCVPDRTDRKWDPFCEWEEAESAVKLLIEKGAQCEIPLGETAQVDSAGCPDPASNLDTGFPLVFACGELYGDLARLLLEKAGADPGKESSIRNSEQTPVEALLRSGARSYLAPPEEERCVEQILESLTRAGADWEAEVDRDGHTPLSLACLMRFRKAVEFFLQHKAALTSRRESGGLRGRAIVSDRPVPLIICFQQADWPLATLLLEGGEDPNGLGVVDGTRVSPLIAAMQTLSNWGSKRTCAESTIKLLIEKGARCQFSGRAGVEDVQDDSIPLSLVSPLIVACSLGLPDLVRLFIEKGGADPNEKGKLFDDKEFRGHVSSRSPLRSPVETAVRSCGQDEEEESCCVEILKILADAGGDLECRSEAAEQTPLSLRLARESNLRRVVHFLTIDDMMQ</sequence>
<organism evidence="3">
    <name type="scientific">Chromera velia CCMP2878</name>
    <dbReference type="NCBI Taxonomy" id="1169474"/>
    <lineage>
        <taxon>Eukaryota</taxon>
        <taxon>Sar</taxon>
        <taxon>Alveolata</taxon>
        <taxon>Colpodellida</taxon>
        <taxon>Chromeraceae</taxon>
        <taxon>Chromera</taxon>
    </lineage>
</organism>
<dbReference type="EMBL" id="CDMZ01005040">
    <property type="protein sequence ID" value="CEM51759.1"/>
    <property type="molecule type" value="Genomic_DNA"/>
</dbReference>
<accession>A0A0G4I460</accession>
<protein>
    <submittedName>
        <fullName evidence="3">Uncharacterized protein</fullName>
    </submittedName>
</protein>
<dbReference type="VEuPathDB" id="CryptoDB:Cvel_10837"/>
<proteinExistence type="predicted"/>
<evidence type="ECO:0000256" key="2">
    <source>
        <dbReference type="ARBA" id="ARBA00023043"/>
    </source>
</evidence>
<dbReference type="Gene3D" id="1.25.40.20">
    <property type="entry name" value="Ankyrin repeat-containing domain"/>
    <property type="match status" value="3"/>
</dbReference>
<dbReference type="SUPFAM" id="SSF48403">
    <property type="entry name" value="Ankyrin repeat"/>
    <property type="match status" value="2"/>
</dbReference>
<dbReference type="InterPro" id="IPR002110">
    <property type="entry name" value="Ankyrin_rpt"/>
</dbReference>
<name>A0A0G4I460_9ALVE</name>
<dbReference type="GO" id="GO:0005737">
    <property type="term" value="C:cytoplasm"/>
    <property type="evidence" value="ECO:0007669"/>
    <property type="project" value="TreeGrafter"/>
</dbReference>
<dbReference type="AlphaFoldDB" id="A0A0G4I460"/>
<keyword evidence="2" id="KW-0040">ANK repeat</keyword>
<evidence type="ECO:0000256" key="1">
    <source>
        <dbReference type="ARBA" id="ARBA00022737"/>
    </source>
</evidence>
<evidence type="ECO:0000313" key="3">
    <source>
        <dbReference type="EMBL" id="CEM51759.1"/>
    </source>
</evidence>
<dbReference type="Pfam" id="PF00023">
    <property type="entry name" value="Ank"/>
    <property type="match status" value="1"/>
</dbReference>
<gene>
    <name evidence="3" type="ORF">Cvel_10837</name>
</gene>
<dbReference type="PANTHER" id="PTHR24198">
    <property type="entry name" value="ANKYRIN REPEAT AND PROTEIN KINASE DOMAIN-CONTAINING PROTEIN"/>
    <property type="match status" value="1"/>
</dbReference>